<dbReference type="EMBL" id="PCGW01000028">
    <property type="protein sequence ID" value="PHO19704.1"/>
    <property type="molecule type" value="Genomic_DNA"/>
</dbReference>
<evidence type="ECO:0000256" key="1">
    <source>
        <dbReference type="ARBA" id="ARBA00022845"/>
    </source>
</evidence>
<dbReference type="eggNOG" id="COG1544">
    <property type="taxonomic scope" value="Bacteria"/>
</dbReference>
<evidence type="ECO:0000313" key="7">
    <source>
        <dbReference type="EMBL" id="TYA38228.1"/>
    </source>
</evidence>
<dbReference type="OrthoDB" id="9795980at2"/>
<evidence type="ECO:0000313" key="8">
    <source>
        <dbReference type="Proteomes" id="UP000072236"/>
    </source>
</evidence>
<dbReference type="GO" id="GO:0043024">
    <property type="term" value="F:ribosomal small subunit binding"/>
    <property type="evidence" value="ECO:0007669"/>
    <property type="project" value="TreeGrafter"/>
</dbReference>
<dbReference type="Gene3D" id="3.30.160.100">
    <property type="entry name" value="Ribosome hibernation promotion factor-like"/>
    <property type="match status" value="1"/>
</dbReference>
<keyword evidence="2" id="KW-0346">Stress response</keyword>
<dbReference type="InterPro" id="IPR003489">
    <property type="entry name" value="RHF/RaiA"/>
</dbReference>
<keyword evidence="1" id="KW-0810">Translation regulation</keyword>
<dbReference type="RefSeq" id="WP_005540708.1">
    <property type="nucleotide sequence ID" value="NZ_CP012958.1"/>
</dbReference>
<dbReference type="NCBIfam" id="TIGR00741">
    <property type="entry name" value="yfiA"/>
    <property type="match status" value="1"/>
</dbReference>
<accession>A0A142G0Z0</accession>
<gene>
    <name evidence="7" type="primary">raiA</name>
    <name evidence="5" type="ORF">ACT75_07150</name>
    <name evidence="6" type="ORF">CQR80_10770</name>
    <name evidence="7" type="ORF">FXB79_10015</name>
</gene>
<comment type="similarity">
    <text evidence="3">Belongs to the HPF/YfiA ribosome-associated protein family. YfiA subfamily.</text>
</comment>
<dbReference type="CDD" id="cd00552">
    <property type="entry name" value="RaiA"/>
    <property type="match status" value="1"/>
</dbReference>
<dbReference type="InterPro" id="IPR050574">
    <property type="entry name" value="HPF/YfiA_ribosome-assoc"/>
</dbReference>
<dbReference type="GeneID" id="77210562"/>
<dbReference type="EMBL" id="VSED01000034">
    <property type="protein sequence ID" value="TYA38228.1"/>
    <property type="molecule type" value="Genomic_DNA"/>
</dbReference>
<evidence type="ECO:0000256" key="3">
    <source>
        <dbReference type="ARBA" id="ARBA00038431"/>
    </source>
</evidence>
<dbReference type="PANTHER" id="PTHR33231">
    <property type="entry name" value="30S RIBOSOMAL PROTEIN"/>
    <property type="match status" value="1"/>
</dbReference>
<feature type="region of interest" description="Disordered" evidence="4">
    <location>
        <begin position="85"/>
        <end position="107"/>
    </location>
</feature>
<dbReference type="SMR" id="A0A142G0Z0"/>
<dbReference type="AlphaFoldDB" id="A0A142G0Z0"/>
<proteinExistence type="inferred from homology"/>
<dbReference type="InterPro" id="IPR036567">
    <property type="entry name" value="RHF-like"/>
</dbReference>
<evidence type="ECO:0000313" key="9">
    <source>
        <dbReference type="Proteomes" id="UP000226080"/>
    </source>
</evidence>
<dbReference type="GO" id="GO:0022627">
    <property type="term" value="C:cytosolic small ribosomal subunit"/>
    <property type="evidence" value="ECO:0007669"/>
    <property type="project" value="TreeGrafter"/>
</dbReference>
<dbReference type="Proteomes" id="UP000226080">
    <property type="component" value="Unassembled WGS sequence"/>
</dbReference>
<reference evidence="6 9" key="2">
    <citation type="submission" date="2017-10" db="EMBL/GenBank/DDBJ databases">
        <title>Draft genome sequences of Aggregatibacter actinomycetemcomitans strains 310a and 310b.</title>
        <authorList>
            <person name="May A.C."/>
            <person name="Ohta H."/>
            <person name="Maeda H."/>
            <person name="Kokeguchi S."/>
            <person name="Cugini C."/>
        </authorList>
    </citation>
    <scope>NUCLEOTIDE SEQUENCE [LARGE SCALE GENOMIC DNA]</scope>
    <source>
        <strain evidence="6 9">310b</strain>
    </source>
</reference>
<dbReference type="KEGG" id="aact:ACT75_07150"/>
<dbReference type="Proteomes" id="UP000323012">
    <property type="component" value="Unassembled WGS sequence"/>
</dbReference>
<dbReference type="GO" id="GO:0045900">
    <property type="term" value="P:negative regulation of translational elongation"/>
    <property type="evidence" value="ECO:0007669"/>
    <property type="project" value="TreeGrafter"/>
</dbReference>
<dbReference type="PANTHER" id="PTHR33231:SF3">
    <property type="entry name" value="RIBOSOME-ASSOCIATED INHIBITOR A"/>
    <property type="match status" value="1"/>
</dbReference>
<evidence type="ECO:0000313" key="10">
    <source>
        <dbReference type="Proteomes" id="UP000323012"/>
    </source>
</evidence>
<dbReference type="SUPFAM" id="SSF69754">
    <property type="entry name" value="Ribosome binding protein Y (YfiA homologue)"/>
    <property type="match status" value="1"/>
</dbReference>
<dbReference type="NCBIfam" id="NF007654">
    <property type="entry name" value="PRK10324.1"/>
    <property type="match status" value="1"/>
</dbReference>
<evidence type="ECO:0000313" key="5">
    <source>
        <dbReference type="EMBL" id="AMQ94320.1"/>
    </source>
</evidence>
<dbReference type="Proteomes" id="UP000072236">
    <property type="component" value="Chromosome"/>
</dbReference>
<evidence type="ECO:0000256" key="4">
    <source>
        <dbReference type="SAM" id="MobiDB-lite"/>
    </source>
</evidence>
<dbReference type="FunFam" id="3.30.160.100:FF:000002">
    <property type="entry name" value="Ribosome-associated translation inhibitor RaiA"/>
    <property type="match status" value="1"/>
</dbReference>
<evidence type="ECO:0000313" key="6">
    <source>
        <dbReference type="EMBL" id="PHO19704.1"/>
    </source>
</evidence>
<dbReference type="EMBL" id="CP012959">
    <property type="protein sequence ID" value="AMQ94320.1"/>
    <property type="molecule type" value="Genomic_DNA"/>
</dbReference>
<dbReference type="OMA" id="HEDMYVA"/>
<organism evidence="7 10">
    <name type="scientific">Aggregatibacter actinomycetemcomitans</name>
    <name type="common">Actinobacillus actinomycetemcomitans</name>
    <name type="synonym">Haemophilus actinomycetemcomitans</name>
    <dbReference type="NCBI Taxonomy" id="714"/>
    <lineage>
        <taxon>Bacteria</taxon>
        <taxon>Pseudomonadati</taxon>
        <taxon>Pseudomonadota</taxon>
        <taxon>Gammaproteobacteria</taxon>
        <taxon>Pasteurellales</taxon>
        <taxon>Pasteurellaceae</taxon>
        <taxon>Aggregatibacter</taxon>
    </lineage>
</organism>
<protein>
    <submittedName>
        <fullName evidence="6">Ribosomal subunit interface protein</fullName>
    </submittedName>
    <submittedName>
        <fullName evidence="5">Ribosome-associated inhibitor A</fullName>
    </submittedName>
    <submittedName>
        <fullName evidence="7">Ribosome-associated translation inhibitor RaiA</fullName>
    </submittedName>
</protein>
<sequence>MTLNITSKQMDITPAIRAHVEERLSKLKKWHTQLINPHFILNKTPKGFSVDASIGTPFGNLIASAEEEDMYKAINDVEEKLERQLNKLQHKSESRRAEERLKDSFNE</sequence>
<evidence type="ECO:0000256" key="2">
    <source>
        <dbReference type="ARBA" id="ARBA00023016"/>
    </source>
</evidence>
<keyword evidence="9" id="KW-1185">Reference proteome</keyword>
<reference evidence="5 8" key="1">
    <citation type="submission" date="2015-10" db="EMBL/GenBank/DDBJ databases">
        <title>Tn-seq of a polymicrobial infection.</title>
        <authorList>
            <person name="Stacy A."/>
            <person name="Rumbaugh K.P."/>
            <person name="Whiteley M."/>
        </authorList>
    </citation>
    <scope>NUCLEOTIDE SEQUENCE [LARGE SCALE GENOMIC DNA]</scope>
    <source>
        <strain evidence="5 8">624</strain>
    </source>
</reference>
<name>A0A142G0Z0_AGGAC</name>
<dbReference type="Pfam" id="PF02482">
    <property type="entry name" value="Ribosomal_S30AE"/>
    <property type="match status" value="1"/>
</dbReference>
<reference evidence="7 10" key="3">
    <citation type="submission" date="2019-08" db="EMBL/GenBank/DDBJ databases">
        <title>Whole genome sequencing of Aggregatibacter actinomycetemcomitans cultured from blood stream infections in Denmark reveals a novel phylogenetic lineage expressing serotype a membrane O polysaccharide.</title>
        <authorList>
            <person name="Nedergaard S."/>
            <person name="Kobel C.M."/>
            <person name="Nielsen M.B."/>
            <person name="Moeller R.T."/>
            <person name="Jensen A.B."/>
            <person name="Noerskov-Lauritsen N."/>
        </authorList>
    </citation>
    <scope>NUCLEOTIDE SEQUENCE [LARGE SCALE GENOMIC DNA]</scope>
    <source>
        <strain evidence="7 10">PN_563</strain>
    </source>
</reference>